<dbReference type="Proteomes" id="UP000254116">
    <property type="component" value="Unassembled WGS sequence"/>
</dbReference>
<keyword evidence="2 4" id="KW-0663">Pyridoxal phosphate</keyword>
<dbReference type="AlphaFoldDB" id="A0A380EKF0"/>
<dbReference type="EMBL" id="UHBY01000003">
    <property type="protein sequence ID" value="SUL37285.1"/>
    <property type="molecule type" value="Genomic_DNA"/>
</dbReference>
<dbReference type="InterPro" id="IPR029066">
    <property type="entry name" value="PLP-binding_barrel"/>
</dbReference>
<dbReference type="InterPro" id="IPR001608">
    <property type="entry name" value="Ala_racemase_N"/>
</dbReference>
<evidence type="ECO:0000313" key="6">
    <source>
        <dbReference type="EMBL" id="SUL37285.1"/>
    </source>
</evidence>
<evidence type="ECO:0000259" key="5">
    <source>
        <dbReference type="Pfam" id="PF01168"/>
    </source>
</evidence>
<evidence type="ECO:0000256" key="3">
    <source>
        <dbReference type="ARBA" id="ARBA00023235"/>
    </source>
</evidence>
<keyword evidence="3 6" id="KW-0413">Isomerase</keyword>
<sequence>MSDKYYRSAYMNVDLNAVASNFKVFSTLHPNKTVMAVVKANAYGLGSVKVARHLMENGATFFAVATLDEAIELRMHGITAKILVLGVLPAKDIDKAIQHRVALTVPSKQWLKEAIKNISGEQEKKLWLHIKLDTGMGRLGIKDTKTYQEVIEIIQQYEQLVLKACLHTLPVLTNQEI</sequence>
<dbReference type="FunFam" id="3.20.20.10:FF:000002">
    <property type="entry name" value="Alanine racemase"/>
    <property type="match status" value="1"/>
</dbReference>
<evidence type="ECO:0000313" key="7">
    <source>
        <dbReference type="Proteomes" id="UP000254116"/>
    </source>
</evidence>
<evidence type="ECO:0000256" key="4">
    <source>
        <dbReference type="PIRSR" id="PIRSR600821-50"/>
    </source>
</evidence>
<dbReference type="GO" id="GO:0009252">
    <property type="term" value="P:peptidoglycan biosynthetic process"/>
    <property type="evidence" value="ECO:0007669"/>
    <property type="project" value="TreeGrafter"/>
</dbReference>
<name>A0A380EKF0_STAAU</name>
<dbReference type="InterPro" id="IPR020622">
    <property type="entry name" value="Ala_racemase_pyridoxalP-BS"/>
</dbReference>
<evidence type="ECO:0000256" key="2">
    <source>
        <dbReference type="ARBA" id="ARBA00022898"/>
    </source>
</evidence>
<feature type="domain" description="Alanine racemase N-terminal" evidence="5">
    <location>
        <begin position="13"/>
        <end position="164"/>
    </location>
</feature>
<dbReference type="InterPro" id="IPR000821">
    <property type="entry name" value="Ala_racemase"/>
</dbReference>
<accession>A0A380EKF0</accession>
<dbReference type="PRINTS" id="PR00992">
    <property type="entry name" value="ALARACEMASE"/>
</dbReference>
<organism evidence="6 7">
    <name type="scientific">Staphylococcus aureus</name>
    <dbReference type="NCBI Taxonomy" id="1280"/>
    <lineage>
        <taxon>Bacteria</taxon>
        <taxon>Bacillati</taxon>
        <taxon>Bacillota</taxon>
        <taxon>Bacilli</taxon>
        <taxon>Bacillales</taxon>
        <taxon>Staphylococcaceae</taxon>
        <taxon>Staphylococcus</taxon>
    </lineage>
</organism>
<dbReference type="Gene3D" id="3.20.20.10">
    <property type="entry name" value="Alanine racemase"/>
    <property type="match status" value="1"/>
</dbReference>
<gene>
    <name evidence="6" type="primary">alr1_2</name>
    <name evidence="6" type="ORF">NCTC10702_03284</name>
</gene>
<dbReference type="GO" id="GO:0030632">
    <property type="term" value="P:D-alanine biosynthetic process"/>
    <property type="evidence" value="ECO:0007669"/>
    <property type="project" value="TreeGrafter"/>
</dbReference>
<evidence type="ECO:0000256" key="1">
    <source>
        <dbReference type="ARBA" id="ARBA00001933"/>
    </source>
</evidence>
<dbReference type="GO" id="GO:0008784">
    <property type="term" value="F:alanine racemase activity"/>
    <property type="evidence" value="ECO:0007669"/>
    <property type="project" value="UniProtKB-EC"/>
</dbReference>
<comment type="cofactor">
    <cofactor evidence="1 4">
        <name>pyridoxal 5'-phosphate</name>
        <dbReference type="ChEBI" id="CHEBI:597326"/>
    </cofactor>
</comment>
<dbReference type="GO" id="GO:0030170">
    <property type="term" value="F:pyridoxal phosphate binding"/>
    <property type="evidence" value="ECO:0007669"/>
    <property type="project" value="TreeGrafter"/>
</dbReference>
<dbReference type="PROSITE" id="PS00395">
    <property type="entry name" value="ALANINE_RACEMASE"/>
    <property type="match status" value="1"/>
</dbReference>
<reference evidence="6 7" key="1">
    <citation type="submission" date="2018-06" db="EMBL/GenBank/DDBJ databases">
        <authorList>
            <consortium name="Pathogen Informatics"/>
            <person name="Doyle S."/>
        </authorList>
    </citation>
    <scope>NUCLEOTIDE SEQUENCE [LARGE SCALE GENOMIC DNA]</scope>
    <source>
        <strain evidence="6 7">NCTC10702</strain>
    </source>
</reference>
<dbReference type="Pfam" id="PF01168">
    <property type="entry name" value="Ala_racemase_N"/>
    <property type="match status" value="1"/>
</dbReference>
<proteinExistence type="predicted"/>
<feature type="modified residue" description="N6-(pyridoxal phosphate)lysine" evidence="4">
    <location>
        <position position="39"/>
    </location>
</feature>
<dbReference type="GO" id="GO:0005829">
    <property type="term" value="C:cytosol"/>
    <property type="evidence" value="ECO:0007669"/>
    <property type="project" value="TreeGrafter"/>
</dbReference>
<dbReference type="PANTHER" id="PTHR30511:SF0">
    <property type="entry name" value="ALANINE RACEMASE, CATABOLIC-RELATED"/>
    <property type="match status" value="1"/>
</dbReference>
<protein>
    <submittedName>
        <fullName evidence="6">Alanine racemase</fullName>
        <ecNumber evidence="6">5.1.1.1</ecNumber>
    </submittedName>
</protein>
<dbReference type="SUPFAM" id="SSF51419">
    <property type="entry name" value="PLP-binding barrel"/>
    <property type="match status" value="1"/>
</dbReference>
<dbReference type="PANTHER" id="PTHR30511">
    <property type="entry name" value="ALANINE RACEMASE"/>
    <property type="match status" value="1"/>
</dbReference>
<dbReference type="EC" id="5.1.1.1" evidence="6"/>